<reference evidence="4" key="2">
    <citation type="submission" date="2011-02" db="EMBL/GenBank/DDBJ databases">
        <authorList>
            <person name="MacLean D."/>
        </authorList>
    </citation>
    <scope>NUCLEOTIDE SEQUENCE</scope>
</reference>
<evidence type="ECO:0000256" key="1">
    <source>
        <dbReference type="ARBA" id="ARBA00004123"/>
    </source>
</evidence>
<dbReference type="PANTHER" id="PTHR46094:SF1">
    <property type="entry name" value="INTEGRATOR COMPLEX SUBUNIT 9"/>
    <property type="match status" value="1"/>
</dbReference>
<reference evidence="4" key="1">
    <citation type="journal article" date="2011" name="PLoS Biol.">
        <title>Gene gain and loss during evolution of obligate parasitism in the white rust pathogen of Arabidopsis thaliana.</title>
        <authorList>
            <person name="Kemen E."/>
            <person name="Gardiner A."/>
            <person name="Schultz-Larsen T."/>
            <person name="Kemen A.C."/>
            <person name="Balmuth A.L."/>
            <person name="Robert-Seilaniantz A."/>
            <person name="Bailey K."/>
            <person name="Holub E."/>
            <person name="Studholme D.J."/>
            <person name="Maclean D."/>
            <person name="Jones J.D."/>
        </authorList>
    </citation>
    <scope>NUCLEOTIDE SEQUENCE</scope>
</reference>
<dbReference type="InterPro" id="IPR001279">
    <property type="entry name" value="Metallo-B-lactamas"/>
</dbReference>
<comment type="subcellular location">
    <subcellularLocation>
        <location evidence="1">Nucleus</location>
    </subcellularLocation>
</comment>
<accession>F0WIR5</accession>
<dbReference type="Gene3D" id="3.60.15.10">
    <property type="entry name" value="Ribonuclease Z/Hydroxyacylglutathione hydrolase-like"/>
    <property type="match status" value="1"/>
</dbReference>
<dbReference type="EMBL" id="FR824158">
    <property type="protein sequence ID" value="CCA21159.1"/>
    <property type="molecule type" value="Genomic_DNA"/>
</dbReference>
<dbReference type="InterPro" id="IPR027074">
    <property type="entry name" value="Integrator_9su"/>
</dbReference>
<dbReference type="HOGENOM" id="CLU_023159_0_0_1"/>
<keyword evidence="2" id="KW-0539">Nucleus</keyword>
<evidence type="ECO:0000259" key="3">
    <source>
        <dbReference type="Pfam" id="PF16661"/>
    </source>
</evidence>
<evidence type="ECO:0000256" key="2">
    <source>
        <dbReference type="ARBA" id="ARBA00023242"/>
    </source>
</evidence>
<protein>
    <submittedName>
        <fullName evidence="4">Integrator complex subunit putative</fullName>
    </submittedName>
</protein>
<proteinExistence type="predicted"/>
<dbReference type="Pfam" id="PF16661">
    <property type="entry name" value="Lactamase_B_6"/>
    <property type="match status" value="1"/>
</dbReference>
<dbReference type="GO" id="GO:0034472">
    <property type="term" value="P:snRNA 3'-end processing"/>
    <property type="evidence" value="ECO:0007669"/>
    <property type="project" value="TreeGrafter"/>
</dbReference>
<dbReference type="AlphaFoldDB" id="F0WIR5"/>
<feature type="domain" description="Metallo-beta-lactamase" evidence="3">
    <location>
        <begin position="26"/>
        <end position="192"/>
    </location>
</feature>
<dbReference type="PANTHER" id="PTHR46094">
    <property type="entry name" value="INTEGRATOR COMPLEX SUBUNIT 9"/>
    <property type="match status" value="1"/>
</dbReference>
<dbReference type="SUPFAM" id="SSF56281">
    <property type="entry name" value="Metallo-hydrolase/oxidoreductase"/>
    <property type="match status" value="1"/>
</dbReference>
<evidence type="ECO:0000313" key="4">
    <source>
        <dbReference type="EMBL" id="CCA21159.1"/>
    </source>
</evidence>
<sequence>MRLSSSSFYRDDQSIRLSLPAIQTIAIETLDFILVSDAFSILNLAVLTTHFGFQGDIYMTEMTFKTGRVMVDEILHLVDTGVDVSFEVSQPLEVAGGELCTLNPFQANTGALYRISRNDVDDAYRKVRSVGFCEVIRLPYGLQITALSSGLSMGSCLWTISDANEKLTYIPAASADSNRHAKKIDIASIGKTDAILLTDLRVNRDPLTTTEKMMETLLNHVSRILDQRGTALILTPPCTINFDLIETIYALLYRKQQSTSIVYLSSCAEQFMELTNAGADWLCEKRIDKLFAGEDPFLISVLKKKKILHPLSSITTAALTELNNGGVVFATYASLHSGNGAILFKSLADHERNALLLIDPSEDHQAPLFSNTKMEIIRCPIDPRLNCGDANQLLACCCPESLIVPEEYTLNTTAESDDMSNRNNEGSISDANDQEISRFSRVLPLHLLLTTFGKQKCEPATLPMKLLNPLTIDKNFKFVDGLLDAQFAAQVPLNEVAGRAVGYLSGRLQAERDTFIVKPPGIASSNGPAEILLTGEKRKATSCLSPESHPSESYPDFDRIKYEDNCSIILGTVDEEKLSKRITARDPSIQIFISELGHVDTPEVLMNLPGLDARITFWKNEHKTLVEAESEEVRQLLTSHILAQLSVLKH</sequence>
<dbReference type="GO" id="GO:0032039">
    <property type="term" value="C:integrator complex"/>
    <property type="evidence" value="ECO:0007669"/>
    <property type="project" value="InterPro"/>
</dbReference>
<gene>
    <name evidence="4" type="primary">AlNc14C113G6450</name>
    <name evidence="4" type="ORF">ALNC14_073020</name>
</gene>
<organism evidence="4">
    <name type="scientific">Albugo laibachii Nc14</name>
    <dbReference type="NCBI Taxonomy" id="890382"/>
    <lineage>
        <taxon>Eukaryota</taxon>
        <taxon>Sar</taxon>
        <taxon>Stramenopiles</taxon>
        <taxon>Oomycota</taxon>
        <taxon>Peronosporomycetes</taxon>
        <taxon>Albuginales</taxon>
        <taxon>Albuginaceae</taxon>
        <taxon>Albugo</taxon>
    </lineage>
</organism>
<dbReference type="InterPro" id="IPR036866">
    <property type="entry name" value="RibonucZ/Hydroxyglut_hydro"/>
</dbReference>
<name>F0WIR5_9STRA</name>